<comment type="caution">
    <text evidence="9">The sequence shown here is derived from an EMBL/GenBank/DDBJ whole genome shotgun (WGS) entry which is preliminary data.</text>
</comment>
<dbReference type="GO" id="GO:0008045">
    <property type="term" value="P:motor neuron axon guidance"/>
    <property type="evidence" value="ECO:0007669"/>
    <property type="project" value="TreeGrafter"/>
</dbReference>
<dbReference type="InterPro" id="IPR016130">
    <property type="entry name" value="Tyr_Pase_AS"/>
</dbReference>
<keyword evidence="6" id="KW-0812">Transmembrane</keyword>
<dbReference type="Pfam" id="PF00102">
    <property type="entry name" value="Y_phosphatase"/>
    <property type="match status" value="2"/>
</dbReference>
<evidence type="ECO:0000256" key="4">
    <source>
        <dbReference type="ARBA" id="ARBA00022912"/>
    </source>
</evidence>
<evidence type="ECO:0000259" key="8">
    <source>
        <dbReference type="PROSITE" id="PS50056"/>
    </source>
</evidence>
<dbReference type="PRINTS" id="PR00700">
    <property type="entry name" value="PRTYPHPHTASE"/>
</dbReference>
<proteinExistence type="inferred from homology"/>
<dbReference type="Gene3D" id="2.170.300.10">
    <property type="entry name" value="Tie2 ligand-binding domain superfamily"/>
    <property type="match status" value="1"/>
</dbReference>
<feature type="domain" description="Tyrosine specific protein phosphatases" evidence="8">
    <location>
        <begin position="1158"/>
        <end position="1230"/>
    </location>
</feature>
<dbReference type="FunFam" id="3.90.190.10:FF:000102">
    <property type="entry name" value="Receptor-type tyrosine-protein phosphatase"/>
    <property type="match status" value="2"/>
</dbReference>
<dbReference type="PROSITE" id="PS50055">
    <property type="entry name" value="TYR_PHOSPHATASE_PTP"/>
    <property type="match status" value="2"/>
</dbReference>
<dbReference type="InterPro" id="IPR000387">
    <property type="entry name" value="Tyr_Pase_dom"/>
</dbReference>
<dbReference type="SMART" id="SM00194">
    <property type="entry name" value="PTPc"/>
    <property type="match status" value="2"/>
</dbReference>
<evidence type="ECO:0000256" key="2">
    <source>
        <dbReference type="ARBA" id="ARBA00013064"/>
    </source>
</evidence>
<keyword evidence="6" id="KW-0472">Membrane</keyword>
<dbReference type="PANTHER" id="PTHR19134">
    <property type="entry name" value="RECEPTOR-TYPE TYROSINE-PROTEIN PHOSPHATASE"/>
    <property type="match status" value="1"/>
</dbReference>
<dbReference type="GO" id="GO:0004725">
    <property type="term" value="F:protein tyrosine phosphatase activity"/>
    <property type="evidence" value="ECO:0007669"/>
    <property type="project" value="UniProtKB-EC"/>
</dbReference>
<dbReference type="InterPro" id="IPR000242">
    <property type="entry name" value="PTP_cat"/>
</dbReference>
<dbReference type="PROSITE" id="PS50056">
    <property type="entry name" value="TYR_PHOSPHATASE_2"/>
    <property type="match status" value="2"/>
</dbReference>
<reference evidence="9" key="1">
    <citation type="journal article" date="2023" name="G3 (Bethesda)">
        <title>Whole genome assemblies of Zophobas morio and Tenebrio molitor.</title>
        <authorList>
            <person name="Kaur S."/>
            <person name="Stinson S.A."/>
            <person name="diCenzo G.C."/>
        </authorList>
    </citation>
    <scope>NUCLEOTIDE SEQUENCE</scope>
    <source>
        <strain evidence="9">QUZm001</strain>
    </source>
</reference>
<evidence type="ECO:0000313" key="9">
    <source>
        <dbReference type="EMBL" id="KAJ3647522.1"/>
    </source>
</evidence>
<keyword evidence="3" id="KW-0378">Hydrolase</keyword>
<dbReference type="EMBL" id="JALNTZ010000006">
    <property type="protein sequence ID" value="KAJ3647522.1"/>
    <property type="molecule type" value="Genomic_DNA"/>
</dbReference>
<feature type="transmembrane region" description="Helical" evidence="6">
    <location>
        <begin position="901"/>
        <end position="925"/>
    </location>
</feature>
<name>A0AA38I1N8_9CUCU</name>
<dbReference type="SMART" id="SM00404">
    <property type="entry name" value="PTPc_motif"/>
    <property type="match status" value="2"/>
</dbReference>
<evidence type="ECO:0000256" key="6">
    <source>
        <dbReference type="SAM" id="Phobius"/>
    </source>
</evidence>
<evidence type="ECO:0000259" key="7">
    <source>
        <dbReference type="PROSITE" id="PS50055"/>
    </source>
</evidence>
<dbReference type="PROSITE" id="PS00383">
    <property type="entry name" value="TYR_PHOSPHATASE_1"/>
    <property type="match status" value="1"/>
</dbReference>
<evidence type="ECO:0000313" key="10">
    <source>
        <dbReference type="Proteomes" id="UP001168821"/>
    </source>
</evidence>
<gene>
    <name evidence="9" type="ORF">Zmor_019394</name>
</gene>
<accession>A0AA38I1N8</accession>
<keyword evidence="10" id="KW-1185">Reference proteome</keyword>
<sequence>MIGTEQIGVLSFGQYLINVGQLNITTHSACQWRHYEIMKNSTNVNLVNTENNNVVNEKKLNSILARRRFSPDNLNIKVHKYQFRYSNNKTSTKPSYISITSLSCVSFYVSVDEGCYLDISVQPANSTTKIAGFNEKNKLKRWKKYEIRTDPKAISQTLSIVRGRDDNGTKGYWAIDDIHSCSSEIVTYRTDLNTFWTNQTCAELNSTDSVSEFCDNVSLGKQCHIKCDAVFGLLYPNCESHRICVSQNKCHCAWGYKGKNCTEECVGDSWGLDCSKNCTNCEKCDKKVGCQKCKAQYFGEQCVHKFPIVKKPPILEPSDDELIRILPKIEYGQDEEAPEHFYIQWKKLDNNEEFKNYADQQFAITKNNESFLTNISRNDSYQFRIILVSHNSSFQQGIIPELTVYNKSLTAHVEDDDTIVLNWTRHESNTYKITYKCQKIFCSHEAMEEYNTTSTTSIELTIKHFKICSIKLFIIKDGNDEFKEQITVITQNSTKEILRAELPRNVAFLKNQIVLELNKCDNFRGPLKYSIELICISEWCTNRSTKVDPYHLQNHSTNLTRDVKGLSPFTEYNITVIAKRTDQHDKKQTYLKKSMPSAPQPVNTSQLYSNDEDTFFIRWKEPFPPTGKIEAYNITLSDNTSILTTTNRTFSCEMWPEFQCANIRWKKKVSVYKVTVQAKNYEVAEWSKSNFIINVENVTQAPHNLRIELSPQSTDEVILGWEYPVYTYGKIEKFYTVLHSSSGTENDTIQVSNEINYNKTIEIMYSNKYKFTAWAQGAHDGEKATIYFVISKPISKLSNQTFILWCNDTCHLVKPKSETQENTSYNITIKLHNGTKVEHEAKGLISLSEDKILCMENNPSCDIHSEFQDVANQSYFLKIGREEILIEFTTPEESRSASKTYIIVIAAVVLSVILLAAFLLGFLFYRRKSQKYIPKKLKNTPSIKFSDLKEKEALMVNNNKSDPSYEPVKINHFANFFSTALDDDPDDNIITRQFEAVPRAKVTNCQQGQLYENANKNRYNNVFPYDDTRVILQGNSEGDYINANYVNGYDVPKAFIATQAPLTSTVHDFWYMIWQENVKIIVMLTEIEENGRVKSEKYWPEDNSRFRFGDFVVESVTRKSTSHYIHREFQVIFNKQSRLVDHFQYTAWPDHGVPLYVSEFVAFVKNVLKMEQNTPVVVHCNAGCGRTGTFILCDILIKMGTKEKQLDFFGVLKRIRDQRAGLVSNVEQYIFSHQVILEYFFGEDFSISISNNFEDEVQNALIDFNIKHMLKCLTRNKRPQFKTTAQLTDEEKSKNRFSKILPGPTQIYLPISSRDSSNYINAVTVDCYQCPKKFIVTQQPLPNTVGDFWKLVHEYEIDTILSLNTINDKDVGCPKFWPNENEGSWTFNSMKLVFFNQETDNPSYNLVRLKLRKTTEDKTKNVIVIDLKNWRRKTLKPSYIKDLIHVWQKIMTCKGKIVVSCYDGATASGLFVAMAFVLEKINLDNCCDVFTAVRTVKQSRAQFVEHAEQLRYLYQVALEYIREFNTYQNFT</sequence>
<dbReference type="SUPFAM" id="SSF49265">
    <property type="entry name" value="Fibronectin type III"/>
    <property type="match status" value="1"/>
</dbReference>
<keyword evidence="6" id="KW-1133">Transmembrane helix</keyword>
<feature type="domain" description="Tyrosine-protein phosphatase" evidence="7">
    <location>
        <begin position="990"/>
        <end position="1239"/>
    </location>
</feature>
<evidence type="ECO:0000256" key="3">
    <source>
        <dbReference type="ARBA" id="ARBA00022801"/>
    </source>
</evidence>
<comment type="catalytic activity">
    <reaction evidence="5">
        <text>O-phospho-L-tyrosyl-[protein] + H2O = L-tyrosyl-[protein] + phosphate</text>
        <dbReference type="Rhea" id="RHEA:10684"/>
        <dbReference type="Rhea" id="RHEA-COMP:10136"/>
        <dbReference type="Rhea" id="RHEA-COMP:20101"/>
        <dbReference type="ChEBI" id="CHEBI:15377"/>
        <dbReference type="ChEBI" id="CHEBI:43474"/>
        <dbReference type="ChEBI" id="CHEBI:46858"/>
        <dbReference type="ChEBI" id="CHEBI:61978"/>
        <dbReference type="EC" id="3.1.3.48"/>
    </reaction>
</comment>
<dbReference type="PANTHER" id="PTHR19134:SF562">
    <property type="entry name" value="PROTEIN-TYROSINE-PHOSPHATASE"/>
    <property type="match status" value="1"/>
</dbReference>
<organism evidence="9 10">
    <name type="scientific">Zophobas morio</name>
    <dbReference type="NCBI Taxonomy" id="2755281"/>
    <lineage>
        <taxon>Eukaryota</taxon>
        <taxon>Metazoa</taxon>
        <taxon>Ecdysozoa</taxon>
        <taxon>Arthropoda</taxon>
        <taxon>Hexapoda</taxon>
        <taxon>Insecta</taxon>
        <taxon>Pterygota</taxon>
        <taxon>Neoptera</taxon>
        <taxon>Endopterygota</taxon>
        <taxon>Coleoptera</taxon>
        <taxon>Polyphaga</taxon>
        <taxon>Cucujiformia</taxon>
        <taxon>Tenebrionidae</taxon>
        <taxon>Zophobas</taxon>
    </lineage>
</organism>
<dbReference type="EC" id="3.1.3.48" evidence="2"/>
<dbReference type="InterPro" id="IPR029021">
    <property type="entry name" value="Prot-tyrosine_phosphatase-like"/>
</dbReference>
<dbReference type="InterPro" id="IPR003595">
    <property type="entry name" value="Tyr_Pase_cat"/>
</dbReference>
<protein>
    <recommendedName>
        <fullName evidence="2">protein-tyrosine-phosphatase</fullName>
        <ecNumber evidence="2">3.1.3.48</ecNumber>
    </recommendedName>
</protein>
<keyword evidence="4" id="KW-0904">Protein phosphatase</keyword>
<dbReference type="SUPFAM" id="SSF52799">
    <property type="entry name" value="(Phosphotyrosine protein) phosphatases II"/>
    <property type="match status" value="2"/>
</dbReference>
<feature type="domain" description="Tyrosine specific protein phosphatases" evidence="8">
    <location>
        <begin position="1437"/>
        <end position="1511"/>
    </location>
</feature>
<dbReference type="Proteomes" id="UP001168821">
    <property type="component" value="Unassembled WGS sequence"/>
</dbReference>
<dbReference type="InterPro" id="IPR036116">
    <property type="entry name" value="FN3_sf"/>
</dbReference>
<dbReference type="Gene3D" id="3.90.190.10">
    <property type="entry name" value="Protein tyrosine phosphatase superfamily"/>
    <property type="match status" value="2"/>
</dbReference>
<feature type="domain" description="Tyrosine-protein phosphatase" evidence="7">
    <location>
        <begin position="1266"/>
        <end position="1520"/>
    </location>
</feature>
<evidence type="ECO:0000256" key="1">
    <source>
        <dbReference type="ARBA" id="ARBA00009580"/>
    </source>
</evidence>
<evidence type="ECO:0000256" key="5">
    <source>
        <dbReference type="ARBA" id="ARBA00051722"/>
    </source>
</evidence>
<dbReference type="CDD" id="cd00047">
    <property type="entry name" value="PTPc"/>
    <property type="match status" value="1"/>
</dbReference>
<dbReference type="InterPro" id="IPR050348">
    <property type="entry name" value="Protein-Tyr_Phosphatase"/>
</dbReference>
<comment type="similarity">
    <text evidence="1">Belongs to the protein-tyrosine phosphatase family.</text>
</comment>